<keyword evidence="2" id="KW-1133">Transmembrane helix</keyword>
<evidence type="ECO:0000256" key="2">
    <source>
        <dbReference type="SAM" id="Phobius"/>
    </source>
</evidence>
<organism evidence="4 5">
    <name type="scientific">Sinanodonta woodiana</name>
    <name type="common">Chinese pond mussel</name>
    <name type="synonym">Anodonta woodiana</name>
    <dbReference type="NCBI Taxonomy" id="1069815"/>
    <lineage>
        <taxon>Eukaryota</taxon>
        <taxon>Metazoa</taxon>
        <taxon>Spiralia</taxon>
        <taxon>Lophotrochozoa</taxon>
        <taxon>Mollusca</taxon>
        <taxon>Bivalvia</taxon>
        <taxon>Autobranchia</taxon>
        <taxon>Heteroconchia</taxon>
        <taxon>Palaeoheterodonta</taxon>
        <taxon>Unionida</taxon>
        <taxon>Unionoidea</taxon>
        <taxon>Unionidae</taxon>
        <taxon>Unioninae</taxon>
        <taxon>Sinanodonta</taxon>
    </lineage>
</organism>
<name>A0ABD3XFX9_SINWO</name>
<protein>
    <submittedName>
        <fullName evidence="4">Uncharacterized protein</fullName>
    </submittedName>
</protein>
<keyword evidence="3" id="KW-0732">Signal</keyword>
<evidence type="ECO:0000256" key="1">
    <source>
        <dbReference type="SAM" id="MobiDB-lite"/>
    </source>
</evidence>
<sequence>MVPMFVVSIYCILIGLIKVSIGDTIGTNIGAEVHFVFDFQKNPVVCKELNIYFSALDRESLWKRYTIIWFYENWGKCSGVVSNDYQPRISYQAINFPRSVTFALSNVSSSDTGKYIAKSGKTTLGETILFVADQTLPVCTGQNVEFEFALPPFPFTEAINVMFYYSTTKPRAVIHVADPESGACTSNMKSLRCRITEYELSIKIMSMQFSNQGIYAFIGHGSGVVHESAIIYMIDCTEIFRGDPMINNTKEEEKTIDQTCKYSESLTEYFIGGGVVAGIVLVSLTSIFIYKRCRREKRNSASFGAHDNAELHYYSTPQNQDHLASERVDSTISVLGSQQGITFTAETNEIRFDVNTQGSSKSTKPLQSGYITPY</sequence>
<gene>
    <name evidence="4" type="ORF">ACJMK2_025247</name>
</gene>
<feature type="chain" id="PRO_5044881819" evidence="3">
    <location>
        <begin position="23"/>
        <end position="374"/>
    </location>
</feature>
<keyword evidence="5" id="KW-1185">Reference proteome</keyword>
<feature type="transmembrane region" description="Helical" evidence="2">
    <location>
        <begin position="269"/>
        <end position="290"/>
    </location>
</feature>
<dbReference type="AlphaFoldDB" id="A0ABD3XFX9"/>
<evidence type="ECO:0000313" key="4">
    <source>
        <dbReference type="EMBL" id="KAL3885152.1"/>
    </source>
</evidence>
<evidence type="ECO:0000313" key="5">
    <source>
        <dbReference type="Proteomes" id="UP001634394"/>
    </source>
</evidence>
<reference evidence="4 5" key="1">
    <citation type="submission" date="2024-11" db="EMBL/GenBank/DDBJ databases">
        <title>Chromosome-level genome assembly of the freshwater bivalve Anodonta woodiana.</title>
        <authorList>
            <person name="Chen X."/>
        </authorList>
    </citation>
    <scope>NUCLEOTIDE SEQUENCE [LARGE SCALE GENOMIC DNA]</scope>
    <source>
        <strain evidence="4">MN2024</strain>
        <tissue evidence="4">Gills</tissue>
    </source>
</reference>
<dbReference type="Proteomes" id="UP001634394">
    <property type="component" value="Unassembled WGS sequence"/>
</dbReference>
<proteinExistence type="predicted"/>
<evidence type="ECO:0000256" key="3">
    <source>
        <dbReference type="SAM" id="SignalP"/>
    </source>
</evidence>
<keyword evidence="2" id="KW-0812">Transmembrane</keyword>
<accession>A0ABD3XFX9</accession>
<keyword evidence="2" id="KW-0472">Membrane</keyword>
<dbReference type="EMBL" id="JBJQND010000002">
    <property type="protein sequence ID" value="KAL3885152.1"/>
    <property type="molecule type" value="Genomic_DNA"/>
</dbReference>
<feature type="signal peptide" evidence="3">
    <location>
        <begin position="1"/>
        <end position="22"/>
    </location>
</feature>
<feature type="region of interest" description="Disordered" evidence="1">
    <location>
        <begin position="354"/>
        <end position="374"/>
    </location>
</feature>
<comment type="caution">
    <text evidence="4">The sequence shown here is derived from an EMBL/GenBank/DDBJ whole genome shotgun (WGS) entry which is preliminary data.</text>
</comment>